<gene>
    <name evidence="1" type="ORF">PVLDE_1104400</name>
</gene>
<dbReference type="VEuPathDB" id="PlasmoDB:PVLDE_1104400"/>
<evidence type="ECO:0000313" key="1">
    <source>
        <dbReference type="EMBL" id="CAD2096212.1"/>
    </source>
</evidence>
<proteinExistence type="predicted"/>
<evidence type="ECO:0000313" key="2">
    <source>
        <dbReference type="Proteomes" id="UP000515308"/>
    </source>
</evidence>
<organism evidence="1 2">
    <name type="scientific">Plasmodium vinckei lentum</name>
    <dbReference type="NCBI Taxonomy" id="138297"/>
    <lineage>
        <taxon>Eukaryota</taxon>
        <taxon>Sar</taxon>
        <taxon>Alveolata</taxon>
        <taxon>Apicomplexa</taxon>
        <taxon>Aconoidasida</taxon>
        <taxon>Haemosporida</taxon>
        <taxon>Plasmodiidae</taxon>
        <taxon>Plasmodium</taxon>
        <taxon>Plasmodium (Vinckeia)</taxon>
    </lineage>
</organism>
<dbReference type="AlphaFoldDB" id="A0A6V7SD53"/>
<reference evidence="1 2" key="1">
    <citation type="submission" date="2020-08" db="EMBL/GenBank/DDBJ databases">
        <authorList>
            <person name="Ramaprasad A."/>
        </authorList>
    </citation>
    <scope>NUCLEOTIDE SEQUENCE [LARGE SCALE GENOMIC DNA]</scope>
</reference>
<accession>A0A6V7SD53</accession>
<name>A0A6V7SD53_PLAVN</name>
<dbReference type="EMBL" id="LR865373">
    <property type="protein sequence ID" value="CAD2096212.1"/>
    <property type="molecule type" value="Genomic_DNA"/>
</dbReference>
<dbReference type="Proteomes" id="UP000515308">
    <property type="component" value="Chromosome PVLDE_11"/>
</dbReference>
<dbReference type="InterPro" id="IPR007511">
    <property type="entry name" value="DUF501"/>
</dbReference>
<sequence>MDDISTDQVKIQLEFLRKLDLFCIFKFIITNDIKIYNEKSYEILIKLVNSYKIINIQESKNIFFENHKVYNKFFCSSKNSFKKNNKPKSNIHNQNYPSFTNENNNITTGFSTCNNSSNCLCGSSNLSNCNVHENGIEKKNENNFDIKKKRKNALYSNDSMFSKDLCNTTLFKIFKFPKNEKVVDYIKNDLCLDAFIKEPLNINLCFVKFDKNNNKKKKRRKTRRIKNELMQSHTSVYNSDSEILNKLFRNSCNCHDIKSGQNQNLSSSFISQNTTIPTNSNITSNGTDLNTSENILNTKNTFTETDKSLSDFSEIPSTLKIGEQNSICNNNCNASIPNDLFYASCTMSESESALSHYSDSVYVEHKESENENDSPKKFEKSVEASEKYDHNNYDQACSQYYEKSLEKSFETSFEKSCERSFAKSSDKNFYTNYGDHVKNKWDSKREIIRQNTNNVKMKNQYTSFKLPKYNSNIFNKTNNNSSNIINNGNNENSVSIVNSPYCDVTLCFSHFSQIHNILNRDPNGLRKIKIMLKKDIGTINISPFFINFDSTQIFKNICKSFKLTKYNYKERNIYDLINLCFSNSQSVDIVRTVFLNDLYKQELHKNENNHKKNYKKKHIHKKRKKENILEILDEQKRVYVLYFINRFLYSQKTPLSNLFRNFKQNQIKHSEDMNMEDDPNYDELTIDYFIFLMIFENKIDHNFYKFIIKKIKDSKTIFSPITSEKSQTPDFNTLIKPVNQKNEQLQNSNNYDQKQFLNEKISLDILSSISNNQTYIQDKFSDTNDVLENTTKYGTTNYESSYTTHDEITKVENVSNNYEYTLMNASTLTSNTEVSLTSQDSTCLNYKMQNEDIGYKTKNNKNQDDDIEDEEYKEEIQCIKNKTEIENEIILLKHIRPFPTIYWLVNKNICGYISHLEKVNIIKNIENLINQKNEEFNLLRHFLIYDHLKYIVIRLRHINKKILLFFYMFFLNSDIFLKQYQDNKNIEDITIGTYINPFQIQPNILNIFLQIYQIDINTISEILRKINTLRIKGIGGILNFLTLKCLHLYFASHLSYPNTVGHILEEFFKS</sequence>
<protein>
    <submittedName>
        <fullName evidence="1">Rhoptry protein RHOP148, putative</fullName>
    </submittedName>
</protein>
<dbReference type="Pfam" id="PF04417">
    <property type="entry name" value="DUF501"/>
    <property type="match status" value="1"/>
</dbReference>